<gene>
    <name evidence="6" type="ORF">CKO31_04585</name>
</gene>
<keyword evidence="3" id="KW-0378">Hydrolase</keyword>
<comment type="caution">
    <text evidence="6">The sequence shown here is derived from an EMBL/GenBank/DDBJ whole genome shotgun (WGS) entry which is preliminary data.</text>
</comment>
<dbReference type="CDD" id="cd06256">
    <property type="entry name" value="M14_ASTE_ASPA-like"/>
    <property type="match status" value="1"/>
</dbReference>
<keyword evidence="2" id="KW-0479">Metal-binding</keyword>
<evidence type="ECO:0000256" key="3">
    <source>
        <dbReference type="ARBA" id="ARBA00022801"/>
    </source>
</evidence>
<evidence type="ECO:0000256" key="4">
    <source>
        <dbReference type="ARBA" id="ARBA00022833"/>
    </source>
</evidence>
<dbReference type="Pfam" id="PF24827">
    <property type="entry name" value="AstE_AspA_cat"/>
    <property type="match status" value="1"/>
</dbReference>
<accession>A0ABS1CF61</accession>
<name>A0ABS1CF61_9GAMM</name>
<dbReference type="Gene3D" id="3.40.630.10">
    <property type="entry name" value="Zn peptidases"/>
    <property type="match status" value="1"/>
</dbReference>
<dbReference type="EMBL" id="NRRV01000007">
    <property type="protein sequence ID" value="MBK1630026.1"/>
    <property type="molecule type" value="Genomic_DNA"/>
</dbReference>
<sequence>MDLGGYPPKLPRRRALSAGKTTQLQKHESLTLSVKAATLANDHADPLVELDHLPSGLLDCDAAGLGRFLDGPTLIQLAGQREPALFVSVLMHGNETVGWEAMRRLLLDFDVGGGQRSLPRSLALFIGNPRAAAAGMRHLPEQPDFNRVWPGSELPATPAHGVMQQVTARMAERGLFASVDLHNNTGTNPHYACVNVIGNRYLRLATLFSRTVVYFTRPRGVQSQAMAELCPAITVECGKVRDRLGVEHALELVDACLHLAEIPDTPMPMHDIDLFHTVAQMKVPEDIDFAFPPAKAPLVLSPTLEHLNFRELPAGTAFARCGQGQPPLDVRDEWGRDVTRRYFTCEDGELRLKLPVMPSMLTCDAEVIRQDCLGYLLERYDKHLPPRG</sequence>
<protein>
    <submittedName>
        <fullName evidence="6">Peptidase M14</fullName>
    </submittedName>
</protein>
<comment type="cofactor">
    <cofactor evidence="1">
        <name>Zn(2+)</name>
        <dbReference type="ChEBI" id="CHEBI:29105"/>
    </cofactor>
</comment>
<evidence type="ECO:0000256" key="1">
    <source>
        <dbReference type="ARBA" id="ARBA00001947"/>
    </source>
</evidence>
<dbReference type="SUPFAM" id="SSF53187">
    <property type="entry name" value="Zn-dependent exopeptidases"/>
    <property type="match status" value="1"/>
</dbReference>
<evidence type="ECO:0000256" key="2">
    <source>
        <dbReference type="ARBA" id="ARBA00022723"/>
    </source>
</evidence>
<feature type="domain" description="Succinylglutamate desuccinylase/Aspartoacylase catalytic" evidence="5">
    <location>
        <begin position="84"/>
        <end position="244"/>
    </location>
</feature>
<evidence type="ECO:0000313" key="7">
    <source>
        <dbReference type="Proteomes" id="UP000748752"/>
    </source>
</evidence>
<keyword evidence="7" id="KW-1185">Reference proteome</keyword>
<reference evidence="6 7" key="1">
    <citation type="journal article" date="2020" name="Microorganisms">
        <title>Osmotic Adaptation and Compatible Solute Biosynthesis of Phototrophic Bacteria as Revealed from Genome Analyses.</title>
        <authorList>
            <person name="Imhoff J.F."/>
            <person name="Rahn T."/>
            <person name="Kunzel S."/>
            <person name="Keller A."/>
            <person name="Neulinger S.C."/>
        </authorList>
    </citation>
    <scope>NUCLEOTIDE SEQUENCE [LARGE SCALE GENOMIC DNA]</scope>
    <source>
        <strain evidence="6 7">DSM 6210</strain>
    </source>
</reference>
<evidence type="ECO:0000259" key="5">
    <source>
        <dbReference type="Pfam" id="PF24827"/>
    </source>
</evidence>
<keyword evidence="4" id="KW-0862">Zinc</keyword>
<dbReference type="InterPro" id="IPR055438">
    <property type="entry name" value="AstE_AspA_cat"/>
</dbReference>
<proteinExistence type="predicted"/>
<evidence type="ECO:0000313" key="6">
    <source>
        <dbReference type="EMBL" id="MBK1630026.1"/>
    </source>
</evidence>
<dbReference type="Proteomes" id="UP000748752">
    <property type="component" value="Unassembled WGS sequence"/>
</dbReference>
<organism evidence="6 7">
    <name type="scientific">Thiohalocapsa halophila</name>
    <dbReference type="NCBI Taxonomy" id="69359"/>
    <lineage>
        <taxon>Bacteria</taxon>
        <taxon>Pseudomonadati</taxon>
        <taxon>Pseudomonadota</taxon>
        <taxon>Gammaproteobacteria</taxon>
        <taxon>Chromatiales</taxon>
        <taxon>Chromatiaceae</taxon>
        <taxon>Thiohalocapsa</taxon>
    </lineage>
</organism>